<feature type="transmembrane region" description="Helical" evidence="5">
    <location>
        <begin position="149"/>
        <end position="171"/>
    </location>
</feature>
<dbReference type="AlphaFoldDB" id="A0A061AYR9"/>
<evidence type="ECO:0000256" key="4">
    <source>
        <dbReference type="ARBA" id="ARBA00023136"/>
    </source>
</evidence>
<comment type="subcellular location">
    <subcellularLocation>
        <location evidence="1">Membrane</location>
        <topology evidence="1">Multi-pass membrane protein</topology>
    </subcellularLocation>
</comment>
<dbReference type="OrthoDB" id="427213at2759"/>
<evidence type="ECO:0000313" key="7">
    <source>
        <dbReference type="EMBL" id="CDR39887.1"/>
    </source>
</evidence>
<feature type="transmembrane region" description="Helical" evidence="5">
    <location>
        <begin position="183"/>
        <end position="204"/>
    </location>
</feature>
<keyword evidence="4 5" id="KW-0472">Membrane</keyword>
<evidence type="ECO:0000256" key="2">
    <source>
        <dbReference type="ARBA" id="ARBA00022692"/>
    </source>
</evidence>
<evidence type="ECO:0000256" key="3">
    <source>
        <dbReference type="ARBA" id="ARBA00022989"/>
    </source>
</evidence>
<dbReference type="EMBL" id="LK052939">
    <property type="protein sequence ID" value="CDR39887.1"/>
    <property type="molecule type" value="Genomic_DNA"/>
</dbReference>
<evidence type="ECO:0000256" key="5">
    <source>
        <dbReference type="SAM" id="Phobius"/>
    </source>
</evidence>
<keyword evidence="3 5" id="KW-1133">Transmembrane helix</keyword>
<protein>
    <submittedName>
        <fullName evidence="7">RHTO0S04e11518g1_1</fullName>
    </submittedName>
</protein>
<gene>
    <name evidence="7" type="ORF">RHTO0S_04e11518g</name>
</gene>
<dbReference type="PANTHER" id="PTHR11814">
    <property type="entry name" value="SULFATE TRANSPORTER"/>
    <property type="match status" value="1"/>
</dbReference>
<dbReference type="Pfam" id="PF00916">
    <property type="entry name" value="Sulfate_transp"/>
    <property type="match status" value="1"/>
</dbReference>
<keyword evidence="2 5" id="KW-0812">Transmembrane</keyword>
<dbReference type="InterPro" id="IPR011547">
    <property type="entry name" value="SLC26A/SulP_dom"/>
</dbReference>
<evidence type="ECO:0000256" key="1">
    <source>
        <dbReference type="ARBA" id="ARBA00004141"/>
    </source>
</evidence>
<feature type="domain" description="SLC26A/SulP transporter" evidence="6">
    <location>
        <begin position="58"/>
        <end position="202"/>
    </location>
</feature>
<proteinExistence type="predicted"/>
<dbReference type="GO" id="GO:0055085">
    <property type="term" value="P:transmembrane transport"/>
    <property type="evidence" value="ECO:0007669"/>
    <property type="project" value="InterPro"/>
</dbReference>
<name>A0A061AYR9_RHOTO</name>
<organism evidence="7">
    <name type="scientific">Rhodotorula toruloides</name>
    <name type="common">Yeast</name>
    <name type="synonym">Rhodosporidium toruloides</name>
    <dbReference type="NCBI Taxonomy" id="5286"/>
    <lineage>
        <taxon>Eukaryota</taxon>
        <taxon>Fungi</taxon>
        <taxon>Dikarya</taxon>
        <taxon>Basidiomycota</taxon>
        <taxon>Pucciniomycotina</taxon>
        <taxon>Microbotryomycetes</taxon>
        <taxon>Sporidiobolales</taxon>
        <taxon>Sporidiobolaceae</taxon>
        <taxon>Rhodotorula</taxon>
    </lineage>
</organism>
<accession>A0A061AYR9</accession>
<sequence length="229" mass="25664">MTRSAFATLPERLSQAAEWAQKCERVEEDLTRWQLLYRRARYYIPVLQWLPHYSLKSFMRDVIAALTLTSLIAPQSMSYATNLVHTDPVHGLFGAPVPAMIYLAMGTCRQLSVGPEAALSLITGETIAKFIEEEEHAHGRMSDAHRVKFIAKIITVIAFESGLLTFLLGYFRLGFLDAVLSRVLLRGFMAAVAVTIFVSTPFHISRYPIQHVMRCGSQSLPVYMGLAAI</sequence>
<reference evidence="7" key="1">
    <citation type="journal article" date="2014" name="Genome Announc.">
        <title>Draft genome sequence of Rhodosporidium toruloides CECT1137, an oleaginous yeast of biotechnological interest.</title>
        <authorList>
            <person name="Morin N."/>
            <person name="Calcas X."/>
            <person name="Devillers H."/>
            <person name="Durrens P."/>
            <person name="Sherman D.J."/>
            <person name="Nicaud J.-M."/>
            <person name="Neuveglise C."/>
        </authorList>
    </citation>
    <scope>NUCLEOTIDE SEQUENCE</scope>
    <source>
        <strain evidence="7">CECT1137</strain>
    </source>
</reference>
<evidence type="ECO:0000259" key="6">
    <source>
        <dbReference type="Pfam" id="PF00916"/>
    </source>
</evidence>
<dbReference type="GO" id="GO:0016020">
    <property type="term" value="C:membrane"/>
    <property type="evidence" value="ECO:0007669"/>
    <property type="project" value="UniProtKB-SubCell"/>
</dbReference>
<dbReference type="InterPro" id="IPR001902">
    <property type="entry name" value="SLC26A/SulP_fam"/>
</dbReference>